<feature type="chain" id="PRO_5045111641" evidence="1">
    <location>
        <begin position="18"/>
        <end position="62"/>
    </location>
</feature>
<dbReference type="EMBL" id="CP059693">
    <property type="protein sequence ID" value="WDE11899.1"/>
    <property type="molecule type" value="Genomic_DNA"/>
</dbReference>
<dbReference type="RefSeq" id="WP_274052126.1">
    <property type="nucleotide sequence ID" value="NZ_CP059693.1"/>
</dbReference>
<organism evidence="2 3">
    <name type="scientific">Thalassomonas haliotis</name>
    <dbReference type="NCBI Taxonomy" id="485448"/>
    <lineage>
        <taxon>Bacteria</taxon>
        <taxon>Pseudomonadati</taxon>
        <taxon>Pseudomonadota</taxon>
        <taxon>Gammaproteobacteria</taxon>
        <taxon>Alteromonadales</taxon>
        <taxon>Colwelliaceae</taxon>
        <taxon>Thalassomonas</taxon>
    </lineage>
</organism>
<evidence type="ECO:0000256" key="1">
    <source>
        <dbReference type="SAM" id="SignalP"/>
    </source>
</evidence>
<feature type="signal peptide" evidence="1">
    <location>
        <begin position="1"/>
        <end position="17"/>
    </location>
</feature>
<sequence>MKFFLAFILLFSCFVYADPLPEENACEAVAELRVEPEYPIEVSLSGYKLVRFLFFNSVSYAP</sequence>
<proteinExistence type="predicted"/>
<reference evidence="2 3" key="1">
    <citation type="journal article" date="2022" name="Mar. Drugs">
        <title>Bioassay-Guided Fractionation Leads to the Detection of Cholic Acid Generated by the Rare Thalassomonas sp.</title>
        <authorList>
            <person name="Pheiffer F."/>
            <person name="Schneider Y.K."/>
            <person name="Hansen E.H."/>
            <person name="Andersen J.H."/>
            <person name="Isaksson J."/>
            <person name="Busche T."/>
            <person name="R C."/>
            <person name="Kalinowski J."/>
            <person name="Zyl L.V."/>
            <person name="Trindade M."/>
        </authorList>
    </citation>
    <scope>NUCLEOTIDE SEQUENCE [LARGE SCALE GENOMIC DNA]</scope>
    <source>
        <strain evidence="2 3">A5K-61T</strain>
    </source>
</reference>
<dbReference type="Proteomes" id="UP001215231">
    <property type="component" value="Chromosome"/>
</dbReference>
<keyword evidence="3" id="KW-1185">Reference proteome</keyword>
<protein>
    <submittedName>
        <fullName evidence="2">Uncharacterized protein</fullName>
    </submittedName>
</protein>
<gene>
    <name evidence="2" type="ORF">H3N35_27560</name>
</gene>
<accession>A0ABY7VDW1</accession>
<evidence type="ECO:0000313" key="2">
    <source>
        <dbReference type="EMBL" id="WDE11899.1"/>
    </source>
</evidence>
<keyword evidence="1" id="KW-0732">Signal</keyword>
<evidence type="ECO:0000313" key="3">
    <source>
        <dbReference type="Proteomes" id="UP001215231"/>
    </source>
</evidence>
<name>A0ABY7VDW1_9GAMM</name>